<dbReference type="Proteomes" id="UP001501265">
    <property type="component" value="Unassembled WGS sequence"/>
</dbReference>
<protein>
    <submittedName>
        <fullName evidence="14">Heavy metal translocating P-type ATPase</fullName>
    </submittedName>
</protein>
<feature type="transmembrane region" description="Helical" evidence="11">
    <location>
        <begin position="308"/>
        <end position="332"/>
    </location>
</feature>
<dbReference type="InterPro" id="IPR018303">
    <property type="entry name" value="ATPase_P-typ_P_site"/>
</dbReference>
<keyword evidence="3 11" id="KW-0812">Transmembrane</keyword>
<keyword evidence="9 11" id="KW-1133">Transmembrane helix</keyword>
<evidence type="ECO:0000256" key="9">
    <source>
        <dbReference type="ARBA" id="ARBA00022989"/>
    </source>
</evidence>
<dbReference type="PANTHER" id="PTHR43079:SF1">
    <property type="entry name" value="CADMIUM_ZINC-TRANSPORTING ATPASE HMA1, CHLOROPLASTIC-RELATED"/>
    <property type="match status" value="1"/>
</dbReference>
<proteinExistence type="inferred from homology"/>
<evidence type="ECO:0000256" key="5">
    <source>
        <dbReference type="ARBA" id="ARBA00022741"/>
    </source>
</evidence>
<feature type="transmembrane region" description="Helical" evidence="11">
    <location>
        <begin position="282"/>
        <end position="302"/>
    </location>
</feature>
<dbReference type="SUPFAM" id="SSF56784">
    <property type="entry name" value="HAD-like"/>
    <property type="match status" value="1"/>
</dbReference>
<keyword evidence="10 11" id="KW-0472">Membrane</keyword>
<keyword evidence="5 11" id="KW-0547">Nucleotide-binding</keyword>
<evidence type="ECO:0000256" key="3">
    <source>
        <dbReference type="ARBA" id="ARBA00022692"/>
    </source>
</evidence>
<comment type="subcellular location">
    <subcellularLocation>
        <location evidence="1">Cell membrane</location>
        <topology evidence="1">Multi-pass membrane protein</topology>
    </subcellularLocation>
</comment>
<reference evidence="15" key="1">
    <citation type="journal article" date="2019" name="Int. J. Syst. Evol. Microbiol.">
        <title>The Global Catalogue of Microorganisms (GCM) 10K type strain sequencing project: providing services to taxonomists for standard genome sequencing and annotation.</title>
        <authorList>
            <consortium name="The Broad Institute Genomics Platform"/>
            <consortium name="The Broad Institute Genome Sequencing Center for Infectious Disease"/>
            <person name="Wu L."/>
            <person name="Ma J."/>
        </authorList>
    </citation>
    <scope>NUCLEOTIDE SEQUENCE [LARGE SCALE GENOMIC DNA]</scope>
    <source>
        <strain evidence="15">JCM 18081</strain>
    </source>
</reference>
<dbReference type="Gene3D" id="2.70.150.10">
    <property type="entry name" value="Calcium-transporting ATPase, cytoplasmic transduction domain A"/>
    <property type="match status" value="1"/>
</dbReference>
<keyword evidence="4 11" id="KW-0479">Metal-binding</keyword>
<dbReference type="InterPro" id="IPR036412">
    <property type="entry name" value="HAD-like_sf"/>
</dbReference>
<dbReference type="PRINTS" id="PR00120">
    <property type="entry name" value="HATPASE"/>
</dbReference>
<organism evidence="14 15">
    <name type="scientific">Streptomyces ziwulingensis</name>
    <dbReference type="NCBI Taxonomy" id="1045501"/>
    <lineage>
        <taxon>Bacteria</taxon>
        <taxon>Bacillati</taxon>
        <taxon>Actinomycetota</taxon>
        <taxon>Actinomycetes</taxon>
        <taxon>Kitasatosporales</taxon>
        <taxon>Streptomycetaceae</taxon>
        <taxon>Streptomyces</taxon>
    </lineage>
</organism>
<dbReference type="PANTHER" id="PTHR43079">
    <property type="entry name" value="PROBABLE CADMIUM/ZINC-TRANSPORTING ATPASE HMA1"/>
    <property type="match status" value="1"/>
</dbReference>
<dbReference type="SFLD" id="SFLDS00003">
    <property type="entry name" value="Haloacid_Dehalogenase"/>
    <property type="match status" value="1"/>
</dbReference>
<keyword evidence="15" id="KW-1185">Reference proteome</keyword>
<keyword evidence="8" id="KW-1278">Translocase</keyword>
<evidence type="ECO:0000256" key="1">
    <source>
        <dbReference type="ARBA" id="ARBA00004651"/>
    </source>
</evidence>
<keyword evidence="11" id="KW-1003">Cell membrane</keyword>
<comment type="similarity">
    <text evidence="2 11">Belongs to the cation transport ATPase (P-type) (TC 3.A.3) family. Type IB subfamily.</text>
</comment>
<evidence type="ECO:0000259" key="13">
    <source>
        <dbReference type="Pfam" id="PF00122"/>
    </source>
</evidence>
<evidence type="ECO:0000313" key="15">
    <source>
        <dbReference type="Proteomes" id="UP001501265"/>
    </source>
</evidence>
<name>A0ABP9C882_9ACTN</name>
<evidence type="ECO:0000256" key="7">
    <source>
        <dbReference type="ARBA" id="ARBA00022842"/>
    </source>
</evidence>
<dbReference type="InterPro" id="IPR044492">
    <property type="entry name" value="P_typ_ATPase_HD_dom"/>
</dbReference>
<evidence type="ECO:0000256" key="12">
    <source>
        <dbReference type="SAM" id="MobiDB-lite"/>
    </source>
</evidence>
<comment type="caution">
    <text evidence="14">The sequence shown here is derived from an EMBL/GenBank/DDBJ whole genome shotgun (WGS) entry which is preliminary data.</text>
</comment>
<dbReference type="InterPro" id="IPR027256">
    <property type="entry name" value="P-typ_ATPase_IB"/>
</dbReference>
<dbReference type="InterPro" id="IPR023214">
    <property type="entry name" value="HAD_sf"/>
</dbReference>
<feature type="region of interest" description="Disordered" evidence="12">
    <location>
        <begin position="1"/>
        <end position="20"/>
    </location>
</feature>
<dbReference type="InterPro" id="IPR051949">
    <property type="entry name" value="Cation_Transport_ATPase"/>
</dbReference>
<dbReference type="Pfam" id="PF00702">
    <property type="entry name" value="Hydrolase"/>
    <property type="match status" value="1"/>
</dbReference>
<dbReference type="RefSeq" id="WP_345621279.1">
    <property type="nucleotide sequence ID" value="NZ_BAABIG010000039.1"/>
</dbReference>
<gene>
    <name evidence="14" type="ORF">GCM10023220_40650</name>
</gene>
<dbReference type="SFLD" id="SFLDG00002">
    <property type="entry name" value="C1.7:_P-type_atpase_like"/>
    <property type="match status" value="1"/>
</dbReference>
<evidence type="ECO:0000313" key="14">
    <source>
        <dbReference type="EMBL" id="GAA4806495.1"/>
    </source>
</evidence>
<evidence type="ECO:0000256" key="10">
    <source>
        <dbReference type="ARBA" id="ARBA00023136"/>
    </source>
</evidence>
<keyword evidence="7" id="KW-0460">Magnesium</keyword>
<dbReference type="PROSITE" id="PS01229">
    <property type="entry name" value="COF_2"/>
    <property type="match status" value="1"/>
</dbReference>
<feature type="transmembrane region" description="Helical" evidence="11">
    <location>
        <begin position="40"/>
        <end position="64"/>
    </location>
</feature>
<dbReference type="Gene3D" id="3.40.1110.10">
    <property type="entry name" value="Calcium-transporting ATPase, cytoplasmic domain N"/>
    <property type="match status" value="1"/>
</dbReference>
<accession>A0ABP9C882</accession>
<sequence>MPPALTLRPGRTASTGPDAAAAPVVPRRRTRVFALAETRWAAAALALFLIALPLQLTGVPVWVWGPLYAAAYVTGGWEPAWAGLTALREKTLDVDLLMIVAAVGAASIGQVMDGALLIVIFATSGALEALATARTQDAVRGLLDLAPTTATRLTDGGAGAGHGAGDDRRGDGGGEETVAVAALSVGDTILVRPGERIGADGRVVAGAGEVDQATITGEPLPVAKEPGDEVFAGTLNGTGALRIEVARDASDSVIARIVAMVEEASGTKAPTQLFIEKVEQRYSLGMVLATLAVFLVPLGFGAELTGSLLRAMTFMIVASPCAVVLATMPPLLSAIANAGRHGVLVKSAVVMERLGQVDAVALDKTGTLTEGIPRVTDIRPLPGSGVDEEALLILAAAAEHPSEHPLARAVVDAARTRGLTVPDMRDFTSAPGIGVTATVQGARITVGAPARLLGGGDRDSGGGGRRDADSASASDRAAVLVAEWEDGGRTAVVVLRDGLPVGVLGVADRLRPDAAATVAALATLTGGAPMLLTGDNPRAAARLAGEAGIGDVRAGLLPQDKVSAVREQERAGRRVLVIGDGVNDAPALAAAHTGIAMGRAGSDLALETADAVVVRDELATVPTVVRLSRAARRLVVQNLVIAAVFISGLVVWDLAGQLPLPLGVLGHEGSTVIVGLNGLRLLRDTAWNRAAATPAPASAPAPAPAPAGSLR</sequence>
<dbReference type="SUPFAM" id="SSF81665">
    <property type="entry name" value="Calcium ATPase, transmembrane domain M"/>
    <property type="match status" value="1"/>
</dbReference>
<dbReference type="SFLD" id="SFLDF00027">
    <property type="entry name" value="p-type_atpase"/>
    <property type="match status" value="1"/>
</dbReference>
<feature type="domain" description="P-type ATPase A" evidence="13">
    <location>
        <begin position="171"/>
        <end position="262"/>
    </location>
</feature>
<dbReference type="Pfam" id="PF00122">
    <property type="entry name" value="E1-E2_ATPase"/>
    <property type="match status" value="1"/>
</dbReference>
<dbReference type="PROSITE" id="PS00154">
    <property type="entry name" value="ATPASE_E1_E2"/>
    <property type="match status" value="1"/>
</dbReference>
<evidence type="ECO:0000256" key="2">
    <source>
        <dbReference type="ARBA" id="ARBA00006024"/>
    </source>
</evidence>
<dbReference type="NCBIfam" id="TIGR01494">
    <property type="entry name" value="ATPase_P-type"/>
    <property type="match status" value="2"/>
</dbReference>
<dbReference type="Gene3D" id="3.40.50.1000">
    <property type="entry name" value="HAD superfamily/HAD-like"/>
    <property type="match status" value="1"/>
</dbReference>
<dbReference type="NCBIfam" id="TIGR01525">
    <property type="entry name" value="ATPase-IB_hvy"/>
    <property type="match status" value="1"/>
</dbReference>
<dbReference type="InterPro" id="IPR008250">
    <property type="entry name" value="ATPase_P-typ_transduc_dom_A_sf"/>
</dbReference>
<evidence type="ECO:0000256" key="6">
    <source>
        <dbReference type="ARBA" id="ARBA00022840"/>
    </source>
</evidence>
<dbReference type="InterPro" id="IPR001757">
    <property type="entry name" value="P_typ_ATPase"/>
</dbReference>
<dbReference type="SUPFAM" id="SSF81653">
    <property type="entry name" value="Calcium ATPase, transduction domain A"/>
    <property type="match status" value="1"/>
</dbReference>
<evidence type="ECO:0000256" key="8">
    <source>
        <dbReference type="ARBA" id="ARBA00022967"/>
    </source>
</evidence>
<feature type="transmembrane region" description="Helical" evidence="11">
    <location>
        <begin position="96"/>
        <end position="122"/>
    </location>
</feature>
<dbReference type="InterPro" id="IPR023298">
    <property type="entry name" value="ATPase_P-typ_TM_dom_sf"/>
</dbReference>
<feature type="region of interest" description="Disordered" evidence="12">
    <location>
        <begin position="153"/>
        <end position="173"/>
    </location>
</feature>
<evidence type="ECO:0000256" key="4">
    <source>
        <dbReference type="ARBA" id="ARBA00022723"/>
    </source>
</evidence>
<feature type="region of interest" description="Disordered" evidence="12">
    <location>
        <begin position="450"/>
        <end position="472"/>
    </location>
</feature>
<dbReference type="PRINTS" id="PR00119">
    <property type="entry name" value="CATATPASE"/>
</dbReference>
<dbReference type="InterPro" id="IPR059000">
    <property type="entry name" value="ATPase_P-type_domA"/>
</dbReference>
<feature type="compositionally biased region" description="Basic and acidic residues" evidence="12">
    <location>
        <begin position="456"/>
        <end position="469"/>
    </location>
</feature>
<dbReference type="EMBL" id="BAABIG010000039">
    <property type="protein sequence ID" value="GAA4806495.1"/>
    <property type="molecule type" value="Genomic_DNA"/>
</dbReference>
<evidence type="ECO:0000256" key="11">
    <source>
        <dbReference type="RuleBase" id="RU362081"/>
    </source>
</evidence>
<dbReference type="InterPro" id="IPR023299">
    <property type="entry name" value="ATPase_P-typ_cyto_dom_N"/>
</dbReference>
<feature type="transmembrane region" description="Helical" evidence="11">
    <location>
        <begin position="634"/>
        <end position="652"/>
    </location>
</feature>
<keyword evidence="6 11" id="KW-0067">ATP-binding</keyword>